<organism evidence="1 2">
    <name type="scientific">Mycolicibacterium fluoranthenivorans</name>
    <dbReference type="NCBI Taxonomy" id="258505"/>
    <lineage>
        <taxon>Bacteria</taxon>
        <taxon>Bacillati</taxon>
        <taxon>Actinomycetota</taxon>
        <taxon>Actinomycetes</taxon>
        <taxon>Mycobacteriales</taxon>
        <taxon>Mycobacteriaceae</taxon>
        <taxon>Mycolicibacterium</taxon>
    </lineage>
</organism>
<keyword evidence="2" id="KW-1185">Reference proteome</keyword>
<accession>A0A7X5ZD51</accession>
<comment type="caution">
    <text evidence="1">The sequence shown here is derived from an EMBL/GenBank/DDBJ whole genome shotgun (WGS) entry which is preliminary data.</text>
</comment>
<dbReference type="EMBL" id="JAANOW010000001">
    <property type="protein sequence ID" value="NIH95759.1"/>
    <property type="molecule type" value="Genomic_DNA"/>
</dbReference>
<proteinExistence type="predicted"/>
<reference evidence="1 2" key="1">
    <citation type="submission" date="2020-03" db="EMBL/GenBank/DDBJ databases">
        <title>Sequencing the genomes of 1000 actinobacteria strains.</title>
        <authorList>
            <person name="Klenk H.-P."/>
        </authorList>
    </citation>
    <scope>NUCLEOTIDE SEQUENCE [LARGE SCALE GENOMIC DNA]</scope>
    <source>
        <strain evidence="1 2">DSM 44556</strain>
    </source>
</reference>
<protein>
    <submittedName>
        <fullName evidence="1">Uncharacterized protein</fullName>
    </submittedName>
</protein>
<dbReference type="Proteomes" id="UP000547444">
    <property type="component" value="Unassembled WGS sequence"/>
</dbReference>
<gene>
    <name evidence="1" type="ORF">FHU31_002715</name>
</gene>
<dbReference type="RefSeq" id="WP_167158985.1">
    <property type="nucleotide sequence ID" value="NZ_JAANOW010000001.1"/>
</dbReference>
<dbReference type="AlphaFoldDB" id="A0A7X5ZD51"/>
<evidence type="ECO:0000313" key="1">
    <source>
        <dbReference type="EMBL" id="NIH95759.1"/>
    </source>
</evidence>
<evidence type="ECO:0000313" key="2">
    <source>
        <dbReference type="Proteomes" id="UP000547444"/>
    </source>
</evidence>
<sequence length="59" mass="6289">MGWASVSMVTAVDLSTSTVTVRPAADGTSLEIVTRGFDDARILDQTIDMIRTGFSAPEQ</sequence>
<name>A0A7X5ZD51_9MYCO</name>